<reference evidence="2" key="1">
    <citation type="submission" date="2022-03" db="EMBL/GenBank/DDBJ databases">
        <authorList>
            <person name="Martin H S."/>
        </authorList>
    </citation>
    <scope>NUCLEOTIDE SEQUENCE</scope>
</reference>
<proteinExistence type="predicted"/>
<dbReference type="Proteomes" id="UP000837857">
    <property type="component" value="Chromosome 6"/>
</dbReference>
<feature type="region of interest" description="Disordered" evidence="1">
    <location>
        <begin position="71"/>
        <end position="101"/>
    </location>
</feature>
<evidence type="ECO:0000313" key="2">
    <source>
        <dbReference type="EMBL" id="CAH2072029.1"/>
    </source>
</evidence>
<keyword evidence="3" id="KW-1185">Reference proteome</keyword>
<name>A0ABN8IZH5_9NEOP</name>
<feature type="compositionally biased region" description="Basic and acidic residues" evidence="1">
    <location>
        <begin position="89"/>
        <end position="99"/>
    </location>
</feature>
<organism evidence="2 3">
    <name type="scientific">Iphiclides podalirius</name>
    <name type="common">scarce swallowtail</name>
    <dbReference type="NCBI Taxonomy" id="110791"/>
    <lineage>
        <taxon>Eukaryota</taxon>
        <taxon>Metazoa</taxon>
        <taxon>Ecdysozoa</taxon>
        <taxon>Arthropoda</taxon>
        <taxon>Hexapoda</taxon>
        <taxon>Insecta</taxon>
        <taxon>Pterygota</taxon>
        <taxon>Neoptera</taxon>
        <taxon>Endopterygota</taxon>
        <taxon>Lepidoptera</taxon>
        <taxon>Glossata</taxon>
        <taxon>Ditrysia</taxon>
        <taxon>Papilionoidea</taxon>
        <taxon>Papilionidae</taxon>
        <taxon>Papilioninae</taxon>
        <taxon>Iphiclides</taxon>
    </lineage>
</organism>
<gene>
    <name evidence="2" type="ORF">IPOD504_LOCUS15373</name>
</gene>
<dbReference type="EMBL" id="OW152818">
    <property type="protein sequence ID" value="CAH2072029.1"/>
    <property type="molecule type" value="Genomic_DNA"/>
</dbReference>
<accession>A0ABN8IZH5</accession>
<protein>
    <submittedName>
        <fullName evidence="2">Uncharacterized protein</fullName>
    </submittedName>
</protein>
<sequence length="209" mass="22653">MRRIVNAQFTKFHAAPSPCAGFIAAFSPKIPDPGSRARTVGHLVKSPESFQVAKRDHFVFESFPAVIANLSSGAGGGKKRSRSLSASDKSSDVRTRGKWLEPPSRITHHQRRSRLIRAGVLKNAPATKIDIMQSATIEASADSPPLRPSAPRAEVATICMTIVGRELSMFLIWPTNNAQLQLREQPRRICMLVAAEASDSAAGRSNGEV</sequence>
<feature type="non-terminal residue" evidence="2">
    <location>
        <position position="209"/>
    </location>
</feature>
<evidence type="ECO:0000256" key="1">
    <source>
        <dbReference type="SAM" id="MobiDB-lite"/>
    </source>
</evidence>
<evidence type="ECO:0000313" key="3">
    <source>
        <dbReference type="Proteomes" id="UP000837857"/>
    </source>
</evidence>